<proteinExistence type="predicted"/>
<sequence length="280" mass="29846">MALHGGSWATAAAERERCGDAYVLATVLSTAGSTPREAGAKMVITGEDTWASIGGGQLEFLVIQRARALLSAGATVQRVEGMPLGAEARQCCGGSVSVLFEVIRPGVGDVVVFGAGHVARALVPLLAELAFRVRWVDNRPELLASPPVGVHGECLADPVAAVPTLPDGAEVLVLTHDHELDYRLVHALLNDFRWRRVGLIGSHTKAERFRTRLARDGLAPALIERLECPVGLTSIPGKRPMAVAIAIAAGLLQRSGEADEETGEALDWRQLRRLLEHATE</sequence>
<dbReference type="PANTHER" id="PTHR30388">
    <property type="entry name" value="ALDEHYDE OXIDOREDUCTASE MOLYBDENUM COFACTOR ASSEMBLY PROTEIN"/>
    <property type="match status" value="1"/>
</dbReference>
<dbReference type="Pfam" id="PF13478">
    <property type="entry name" value="XdhC_C"/>
    <property type="match status" value="1"/>
</dbReference>
<accession>A0A095VRI0</accession>
<evidence type="ECO:0000313" key="3">
    <source>
        <dbReference type="EMBL" id="KGE03678.1"/>
    </source>
</evidence>
<evidence type="ECO:0000313" key="4">
    <source>
        <dbReference type="Proteomes" id="UP000029640"/>
    </source>
</evidence>
<protein>
    <submittedName>
        <fullName evidence="3">XdhC protein (Assists in molybdopterin insertion into xanthine dehydrogenase)</fullName>
    </submittedName>
</protein>
<dbReference type="Proteomes" id="UP000029640">
    <property type="component" value="Unassembled WGS sequence"/>
</dbReference>
<dbReference type="PATRIC" id="fig|1265313.6.peg.1749"/>
<dbReference type="InterPro" id="IPR003777">
    <property type="entry name" value="XdhC_CoxI"/>
</dbReference>
<dbReference type="OrthoDB" id="61481at2"/>
<dbReference type="HOGENOM" id="CLU_041115_4_0_6"/>
<dbReference type="InterPro" id="IPR052698">
    <property type="entry name" value="MoCofactor_Util/Proc"/>
</dbReference>
<gene>
    <name evidence="3" type="ORF">HRUBRA_01769</name>
</gene>
<dbReference type="PANTHER" id="PTHR30388:SF6">
    <property type="entry name" value="XANTHINE DEHYDROGENASE SUBUNIT A-RELATED"/>
    <property type="match status" value="1"/>
</dbReference>
<keyword evidence="4" id="KW-1185">Reference proteome</keyword>
<reference evidence="3 4" key="1">
    <citation type="journal article" date="2014" name="Genome Announc.">
        <title>Genome Sequence of Gammaproteobacterial Pseudohaliea rubra Type Strain DSM 19751, Isolated from Coastal Seawater of the Mediterranean Sea.</title>
        <authorList>
            <person name="Spring S."/>
            <person name="Fiebig A."/>
            <person name="Riedel T."/>
            <person name="Goker M."/>
            <person name="Klenk H.P."/>
        </authorList>
    </citation>
    <scope>NUCLEOTIDE SEQUENCE [LARGE SCALE GENOMIC DNA]</scope>
    <source>
        <strain evidence="3 4">DSM 19751</strain>
    </source>
</reference>
<feature type="domain" description="XdhC- CoxI" evidence="1">
    <location>
        <begin position="19"/>
        <end position="76"/>
    </location>
</feature>
<evidence type="ECO:0000259" key="1">
    <source>
        <dbReference type="Pfam" id="PF02625"/>
    </source>
</evidence>
<dbReference type="InterPro" id="IPR027051">
    <property type="entry name" value="XdhC_Rossmann_dom"/>
</dbReference>
<dbReference type="Pfam" id="PF02625">
    <property type="entry name" value="XdhC_CoxI"/>
    <property type="match status" value="1"/>
</dbReference>
<comment type="caution">
    <text evidence="3">The sequence shown here is derived from an EMBL/GenBank/DDBJ whole genome shotgun (WGS) entry which is preliminary data.</text>
</comment>
<dbReference type="EMBL" id="AUVB01000053">
    <property type="protein sequence ID" value="KGE03678.1"/>
    <property type="molecule type" value="Genomic_DNA"/>
</dbReference>
<dbReference type="AlphaFoldDB" id="A0A095VRI0"/>
<evidence type="ECO:0000259" key="2">
    <source>
        <dbReference type="Pfam" id="PF13478"/>
    </source>
</evidence>
<dbReference type="NCBIfam" id="TIGR02964">
    <property type="entry name" value="xanthine_xdhC"/>
    <property type="match status" value="1"/>
</dbReference>
<dbReference type="InterPro" id="IPR014308">
    <property type="entry name" value="Xanthine_DH_XdhC"/>
</dbReference>
<dbReference type="Gene3D" id="3.40.50.720">
    <property type="entry name" value="NAD(P)-binding Rossmann-like Domain"/>
    <property type="match status" value="1"/>
</dbReference>
<dbReference type="RefSeq" id="WP_035516234.1">
    <property type="nucleotide sequence ID" value="NZ_KN234762.1"/>
</dbReference>
<organism evidence="3 4">
    <name type="scientific">Pseudohaliea rubra DSM 19751</name>
    <dbReference type="NCBI Taxonomy" id="1265313"/>
    <lineage>
        <taxon>Bacteria</taxon>
        <taxon>Pseudomonadati</taxon>
        <taxon>Pseudomonadota</taxon>
        <taxon>Gammaproteobacteria</taxon>
        <taxon>Cellvibrionales</taxon>
        <taxon>Halieaceae</taxon>
        <taxon>Pseudohaliea</taxon>
    </lineage>
</organism>
<name>A0A095VRI0_9GAMM</name>
<dbReference type="eggNOG" id="COG1975">
    <property type="taxonomic scope" value="Bacteria"/>
</dbReference>
<dbReference type="STRING" id="1265313.HRUBRA_01769"/>
<feature type="domain" description="XdhC Rossmann" evidence="2">
    <location>
        <begin position="110"/>
        <end position="250"/>
    </location>
</feature>